<evidence type="ECO:0000313" key="2">
    <source>
        <dbReference type="Proteomes" id="UP001501231"/>
    </source>
</evidence>
<comment type="caution">
    <text evidence="1">The sequence shown here is derived from an EMBL/GenBank/DDBJ whole genome shotgun (WGS) entry which is preliminary data.</text>
</comment>
<evidence type="ECO:0008006" key="3">
    <source>
        <dbReference type="Google" id="ProtNLM"/>
    </source>
</evidence>
<reference evidence="1 2" key="1">
    <citation type="journal article" date="2019" name="Int. J. Syst. Evol. Microbiol.">
        <title>The Global Catalogue of Microorganisms (GCM) 10K type strain sequencing project: providing services to taxonomists for standard genome sequencing and annotation.</title>
        <authorList>
            <consortium name="The Broad Institute Genomics Platform"/>
            <consortium name="The Broad Institute Genome Sequencing Center for Infectious Disease"/>
            <person name="Wu L."/>
            <person name="Ma J."/>
        </authorList>
    </citation>
    <scope>NUCLEOTIDE SEQUENCE [LARGE SCALE GENOMIC DNA]</scope>
    <source>
        <strain evidence="1 2">JCM 3325</strain>
    </source>
</reference>
<keyword evidence="2" id="KW-1185">Reference proteome</keyword>
<evidence type="ECO:0000313" key="1">
    <source>
        <dbReference type="EMBL" id="GAA2432721.1"/>
    </source>
</evidence>
<gene>
    <name evidence="1" type="ORF">GCM10010191_53430</name>
</gene>
<proteinExistence type="predicted"/>
<accession>A0ABN3JMB6</accession>
<name>A0ABN3JMB6_9ACTN</name>
<organism evidence="1 2">
    <name type="scientific">Actinomadura vinacea</name>
    <dbReference type="NCBI Taxonomy" id="115336"/>
    <lineage>
        <taxon>Bacteria</taxon>
        <taxon>Bacillati</taxon>
        <taxon>Actinomycetota</taxon>
        <taxon>Actinomycetes</taxon>
        <taxon>Streptosporangiales</taxon>
        <taxon>Thermomonosporaceae</taxon>
        <taxon>Actinomadura</taxon>
    </lineage>
</organism>
<dbReference type="EMBL" id="BAAARW010000020">
    <property type="protein sequence ID" value="GAA2432721.1"/>
    <property type="molecule type" value="Genomic_DNA"/>
</dbReference>
<sequence length="187" mass="20040">MWGCLALLLVAAVVAGGGGYWYWSSNKDHIDKVAVGDCLRQAAGDQESPYRIVSCSDSGAAYKALKLLPSSQGCREVAGASRQVNNENNTVCMGEKDVDPAKAVNVAKEGDCLSASDSQAERLDCSSPQARYKVLKRRTNVLNTDARRACAGVPGAVSAYNWNWESEGKFNSVSKMNVEVLLCLGKK</sequence>
<dbReference type="Proteomes" id="UP001501231">
    <property type="component" value="Unassembled WGS sequence"/>
</dbReference>
<protein>
    <recommendedName>
        <fullName evidence="3">Lipoprotein</fullName>
    </recommendedName>
</protein>